<keyword evidence="2" id="KW-0808">Transferase</keyword>
<dbReference type="RefSeq" id="WP_153026675.1">
    <property type="nucleotide sequence ID" value="NZ_WIAO01000025.1"/>
</dbReference>
<evidence type="ECO:0000259" key="1">
    <source>
        <dbReference type="Pfam" id="PF01636"/>
    </source>
</evidence>
<gene>
    <name evidence="2" type="ORF">GFD30_18505</name>
</gene>
<dbReference type="AlphaFoldDB" id="A0A6L5GDJ8"/>
<dbReference type="SUPFAM" id="SSF56112">
    <property type="entry name" value="Protein kinase-like (PK-like)"/>
    <property type="match status" value="1"/>
</dbReference>
<proteinExistence type="predicted"/>
<dbReference type="PANTHER" id="PTHR21310">
    <property type="entry name" value="AMINOGLYCOSIDE PHOSPHOTRANSFERASE-RELATED-RELATED"/>
    <property type="match status" value="1"/>
</dbReference>
<dbReference type="Proteomes" id="UP000477750">
    <property type="component" value="Unassembled WGS sequence"/>
</dbReference>
<dbReference type="InterPro" id="IPR011009">
    <property type="entry name" value="Kinase-like_dom_sf"/>
</dbReference>
<evidence type="ECO:0000313" key="3">
    <source>
        <dbReference type="Proteomes" id="UP000477750"/>
    </source>
</evidence>
<sequence>MRHGYTNQTDGDGETVVKRYLGPDAEVRRERERRWLTELQGVVPVPPVLSTEGDGLTLGFVQGVQGQELIEAGFADQVLQACGTVLRRLHSVAPPPGSPPGVPVHGDFGPNNLLIDPESSAVTAIVDWEFAGIGEPVKDLAWCEWIVRMHHPDHVDAVPRFHAAYGLPVPAWPLRRAAMLERCAELREFCRRWESEGGVRQWESRAAITAAWSAGPAR</sequence>
<dbReference type="InterPro" id="IPR051678">
    <property type="entry name" value="AGP_Transferase"/>
</dbReference>
<reference evidence="2 3" key="1">
    <citation type="submission" date="2019-10" db="EMBL/GenBank/DDBJ databases">
        <title>Glycomyces albidus sp. nov., a novel actinomycete isolated from rhizosphere soil of wheat (Triticum aestivum L.).</title>
        <authorList>
            <person name="Qian L."/>
        </authorList>
    </citation>
    <scope>NUCLEOTIDE SEQUENCE [LARGE SCALE GENOMIC DNA]</scope>
    <source>
        <strain evidence="2 3">NEAU-7082</strain>
    </source>
</reference>
<dbReference type="GO" id="GO:0016740">
    <property type="term" value="F:transferase activity"/>
    <property type="evidence" value="ECO:0007669"/>
    <property type="project" value="UniProtKB-KW"/>
</dbReference>
<name>A0A6L5GDJ8_9ACTN</name>
<comment type="caution">
    <text evidence="2">The sequence shown here is derived from an EMBL/GenBank/DDBJ whole genome shotgun (WGS) entry which is preliminary data.</text>
</comment>
<feature type="domain" description="Aminoglycoside phosphotransferase" evidence="1">
    <location>
        <begin position="96"/>
        <end position="173"/>
    </location>
</feature>
<organism evidence="2 3">
    <name type="scientific">Glycomyces albidus</name>
    <dbReference type="NCBI Taxonomy" id="2656774"/>
    <lineage>
        <taxon>Bacteria</taxon>
        <taxon>Bacillati</taxon>
        <taxon>Actinomycetota</taxon>
        <taxon>Actinomycetes</taxon>
        <taxon>Glycomycetales</taxon>
        <taxon>Glycomycetaceae</taxon>
        <taxon>Glycomyces</taxon>
    </lineage>
</organism>
<accession>A0A6L5GDJ8</accession>
<dbReference type="InterPro" id="IPR002575">
    <property type="entry name" value="Aminoglycoside_PTrfase"/>
</dbReference>
<evidence type="ECO:0000313" key="2">
    <source>
        <dbReference type="EMBL" id="MQM27543.1"/>
    </source>
</evidence>
<protein>
    <submittedName>
        <fullName evidence="2">Phosphotransferase</fullName>
    </submittedName>
</protein>
<dbReference type="Gene3D" id="3.90.1200.10">
    <property type="match status" value="1"/>
</dbReference>
<keyword evidence="3" id="KW-1185">Reference proteome</keyword>
<dbReference type="Pfam" id="PF01636">
    <property type="entry name" value="APH"/>
    <property type="match status" value="1"/>
</dbReference>
<dbReference type="EMBL" id="WIAO01000025">
    <property type="protein sequence ID" value="MQM27543.1"/>
    <property type="molecule type" value="Genomic_DNA"/>
</dbReference>